<sequence>NSPTDLAISGDGFFVVSVGPNDPSENNYQLTRAGSFLPDENGDLMNSAGLYLAGYPYDDEGNLGAVDTNSFGDLQTVNVSDATIEGTPTSTMSLSGNLPAQETGQVEPGDPFVSSAEFFSPLGTSERLTFSWQPTDASNVWTVTLGDSGGAQYGTVDVTFHDSGEMAGAPLSYSNVTSLATAPAEFAFDTTTGTATLTIDNGTEPQVIDVGLGTPDSYDGMTQFAGDYSPLSIDSDGSGSAYVVRTEIDENGDLYGIYDDGTRKALYNIPLADVPNPEGLKAVDGNAYVLTESSGNLSLNRAGTGATGLIGTTQGRKKW</sequence>
<dbReference type="NCBIfam" id="TIGR03506">
    <property type="entry name" value="FlgEFG_subfam"/>
    <property type="match status" value="1"/>
</dbReference>
<dbReference type="GO" id="GO:0009424">
    <property type="term" value="C:bacterial-type flagellum hook"/>
    <property type="evidence" value="ECO:0007669"/>
    <property type="project" value="TreeGrafter"/>
</dbReference>
<dbReference type="PANTHER" id="PTHR30435">
    <property type="entry name" value="FLAGELLAR PROTEIN"/>
    <property type="match status" value="1"/>
</dbReference>
<name>A0A0F8YF58_9ZZZZ</name>
<dbReference type="SUPFAM" id="SSF117143">
    <property type="entry name" value="Flagellar hook protein flgE"/>
    <property type="match status" value="1"/>
</dbReference>
<dbReference type="EMBL" id="LAZR01057306">
    <property type="protein sequence ID" value="KKK72330.1"/>
    <property type="molecule type" value="Genomic_DNA"/>
</dbReference>
<keyword evidence="2" id="KW-0975">Bacterial flagellum</keyword>
<accession>A0A0F8YF58</accession>
<dbReference type="GO" id="GO:0005829">
    <property type="term" value="C:cytosol"/>
    <property type="evidence" value="ECO:0007669"/>
    <property type="project" value="TreeGrafter"/>
</dbReference>
<evidence type="ECO:0000256" key="1">
    <source>
        <dbReference type="ARBA" id="ARBA00004117"/>
    </source>
</evidence>
<organism evidence="4">
    <name type="scientific">marine sediment metagenome</name>
    <dbReference type="NCBI Taxonomy" id="412755"/>
    <lineage>
        <taxon>unclassified sequences</taxon>
        <taxon>metagenomes</taxon>
        <taxon>ecological metagenomes</taxon>
    </lineage>
</organism>
<protein>
    <recommendedName>
        <fullName evidence="3">Flagellar hook protein FlgE/F/G-like D1 domain-containing protein</fullName>
    </recommendedName>
</protein>
<gene>
    <name evidence="4" type="ORF">LCGC14_2904940</name>
</gene>
<dbReference type="AlphaFoldDB" id="A0A0F8YF58"/>
<feature type="domain" description="Flagellar hook protein FlgE/F/G-like D1" evidence="3">
    <location>
        <begin position="7"/>
        <end position="62"/>
    </location>
</feature>
<reference evidence="4" key="1">
    <citation type="journal article" date="2015" name="Nature">
        <title>Complex archaea that bridge the gap between prokaryotes and eukaryotes.</title>
        <authorList>
            <person name="Spang A."/>
            <person name="Saw J.H."/>
            <person name="Jorgensen S.L."/>
            <person name="Zaremba-Niedzwiedzka K."/>
            <person name="Martijn J."/>
            <person name="Lind A.E."/>
            <person name="van Eijk R."/>
            <person name="Schleper C."/>
            <person name="Guy L."/>
            <person name="Ettema T.J."/>
        </authorList>
    </citation>
    <scope>NUCLEOTIDE SEQUENCE</scope>
</reference>
<evidence type="ECO:0000313" key="4">
    <source>
        <dbReference type="EMBL" id="KKK72330.1"/>
    </source>
</evidence>
<comment type="subcellular location">
    <subcellularLocation>
        <location evidence="1">Bacterial flagellum basal body</location>
    </subcellularLocation>
</comment>
<dbReference type="GO" id="GO:0071978">
    <property type="term" value="P:bacterial-type flagellum-dependent swarming motility"/>
    <property type="evidence" value="ECO:0007669"/>
    <property type="project" value="TreeGrafter"/>
</dbReference>
<feature type="non-terminal residue" evidence="4">
    <location>
        <position position="1"/>
    </location>
</feature>
<comment type="caution">
    <text evidence="4">The sequence shown here is derived from an EMBL/GenBank/DDBJ whole genome shotgun (WGS) entry which is preliminary data.</text>
</comment>
<dbReference type="Pfam" id="PF22692">
    <property type="entry name" value="LlgE_F_G_D1"/>
    <property type="match status" value="1"/>
</dbReference>
<dbReference type="InterPro" id="IPR020013">
    <property type="entry name" value="Flagellar_FlgE/F/G"/>
</dbReference>
<dbReference type="PANTHER" id="PTHR30435:SF1">
    <property type="entry name" value="FLAGELLAR HOOK PROTEIN FLGE"/>
    <property type="match status" value="1"/>
</dbReference>
<evidence type="ECO:0000259" key="3">
    <source>
        <dbReference type="Pfam" id="PF22692"/>
    </source>
</evidence>
<dbReference type="GO" id="GO:0009425">
    <property type="term" value="C:bacterial-type flagellum basal body"/>
    <property type="evidence" value="ECO:0007669"/>
    <property type="project" value="UniProtKB-SubCell"/>
</dbReference>
<evidence type="ECO:0000256" key="2">
    <source>
        <dbReference type="ARBA" id="ARBA00023143"/>
    </source>
</evidence>
<dbReference type="InterPro" id="IPR037925">
    <property type="entry name" value="FlgE/F/G-like"/>
</dbReference>
<dbReference type="InterPro" id="IPR053967">
    <property type="entry name" value="LlgE_F_G-like_D1"/>
</dbReference>
<proteinExistence type="predicted"/>